<sequence>MASLLKQLPFTVFEFLKKRARTAPESLETTSAEPAVRRMELEERKAYRRERLYQSIRETFLSMEVVSQMYRFKVMPVDERHHRFIAMIDVAKSFVTGPNSKTKSFAAMEHSMRINTYKRFGVLIDGIYWRVSETEEHFERHSRSSDPARSDGFEPVAHSAPEHISTGTLSRAGYHAISAEEQAAFMEALQRGATLPAVHVGDLEYQSDLAPLDGGIMIGGTQYGKL</sequence>
<name>A0ABU1ZNB4_9BURK</name>
<feature type="region of interest" description="Disordered" evidence="1">
    <location>
        <begin position="139"/>
        <end position="164"/>
    </location>
</feature>
<proteinExistence type="predicted"/>
<evidence type="ECO:0000313" key="2">
    <source>
        <dbReference type="EMBL" id="MDR7306431.1"/>
    </source>
</evidence>
<feature type="compositionally biased region" description="Basic and acidic residues" evidence="1">
    <location>
        <begin position="139"/>
        <end position="152"/>
    </location>
</feature>
<accession>A0ABU1ZNB4</accession>
<keyword evidence="3" id="KW-1185">Reference proteome</keyword>
<dbReference type="RefSeq" id="WP_310341519.1">
    <property type="nucleotide sequence ID" value="NZ_JAVDXO010000003.1"/>
</dbReference>
<gene>
    <name evidence="2" type="ORF">J2X15_001714</name>
</gene>
<dbReference type="Proteomes" id="UP001268089">
    <property type="component" value="Unassembled WGS sequence"/>
</dbReference>
<evidence type="ECO:0000256" key="1">
    <source>
        <dbReference type="SAM" id="MobiDB-lite"/>
    </source>
</evidence>
<evidence type="ECO:0000313" key="3">
    <source>
        <dbReference type="Proteomes" id="UP001268089"/>
    </source>
</evidence>
<organism evidence="2 3">
    <name type="scientific">Rhodoferax saidenbachensis</name>
    <dbReference type="NCBI Taxonomy" id="1484693"/>
    <lineage>
        <taxon>Bacteria</taxon>
        <taxon>Pseudomonadati</taxon>
        <taxon>Pseudomonadota</taxon>
        <taxon>Betaproteobacteria</taxon>
        <taxon>Burkholderiales</taxon>
        <taxon>Comamonadaceae</taxon>
        <taxon>Rhodoferax</taxon>
    </lineage>
</organism>
<protein>
    <submittedName>
        <fullName evidence="2">Uncharacterized protein</fullName>
    </submittedName>
</protein>
<comment type="caution">
    <text evidence="2">The sequence shown here is derived from an EMBL/GenBank/DDBJ whole genome shotgun (WGS) entry which is preliminary data.</text>
</comment>
<dbReference type="EMBL" id="JAVDXO010000003">
    <property type="protein sequence ID" value="MDR7306431.1"/>
    <property type="molecule type" value="Genomic_DNA"/>
</dbReference>
<reference evidence="2 3" key="1">
    <citation type="submission" date="2023-07" db="EMBL/GenBank/DDBJ databases">
        <title>Sorghum-associated microbial communities from plants grown in Nebraska, USA.</title>
        <authorList>
            <person name="Schachtman D."/>
        </authorList>
    </citation>
    <scope>NUCLEOTIDE SEQUENCE [LARGE SCALE GENOMIC DNA]</scope>
    <source>
        <strain evidence="2 3">BE308</strain>
    </source>
</reference>